<dbReference type="InterPro" id="IPR055190">
    <property type="entry name" value="ATP-synt_VA_C"/>
</dbReference>
<dbReference type="GO" id="GO:0032453">
    <property type="term" value="F:histone H3K4 demethylase activity"/>
    <property type="evidence" value="ECO:0007669"/>
    <property type="project" value="TreeGrafter"/>
</dbReference>
<dbReference type="InterPro" id="IPR049043">
    <property type="entry name" value="WHD_RIOX1"/>
</dbReference>
<dbReference type="Gene3D" id="1.10.10.1500">
    <property type="entry name" value="JmjC domain-containing ribosomal oxygenase (ROX), dimer domain"/>
    <property type="match status" value="1"/>
</dbReference>
<sequence>MWSRNGGDNEGATRIYVDRQLHNRQIYPPVNVLPSLSRLMKSAIGEGMTRKDHSDVSNQLYACYAIGKDVQAMKAVVGEEALTPDDLLYLEFLTKFEKNFISQGNYENRTVYESLDIGWQLLRIFPKEMLKRIPASILAEYYPRDSLLRNESVLFTENIDITLYEDGERKTLNETGRAMASNVWESYREGCSVRFLNPQIFFREIHLLDATVQEYFECMVGSNMYLTPPNSQGFAPHYDDIEAFILQVEGKKRWRLYEPRNPDEYLARVSSRNFSQDEVGEPFMDVVLEPGDLLYFPRGTIHQAHTVDNHHSLHITISTYQKYSWADYLEKVIPAALTMAVENDPDFRRGLPMGLASYVGISHSDNKCQKREEFFEKTKKFFEKLFQYAPIDDAVDQLQKQCQHDFLPPVLSESERRKTVSSRLNQFNDNGEFIPHGKLFSVDTRFRLLRKNIYRIVAEEDSLRLYYHVNNSKVYHEYESVYIEIDTEVAPVAEKLIHVYPQFLSAADMNISEVTKKQCLRTLTSLWDHGLLQTENPLDL</sequence>
<dbReference type="FunFam" id="1.10.10.1500:FF:000001">
    <property type="entry name" value="ribosomal oxygenase 1 isoform X1"/>
    <property type="match status" value="1"/>
</dbReference>
<dbReference type="VEuPathDB" id="VectorBase:PPAPM1_007394"/>
<keyword evidence="14 17" id="KW-0539">Nucleus</keyword>
<comment type="similarity">
    <text evidence="3">Belongs to the ROX family. NO66 subfamily.</text>
</comment>
<keyword evidence="13 17" id="KW-0804">Transcription</keyword>
<organism evidence="19 20">
    <name type="scientific">Phlebotomus papatasi</name>
    <name type="common">Sandfly</name>
    <dbReference type="NCBI Taxonomy" id="29031"/>
    <lineage>
        <taxon>Eukaryota</taxon>
        <taxon>Metazoa</taxon>
        <taxon>Ecdysozoa</taxon>
        <taxon>Arthropoda</taxon>
        <taxon>Hexapoda</taxon>
        <taxon>Insecta</taxon>
        <taxon>Pterygota</taxon>
        <taxon>Neoptera</taxon>
        <taxon>Endopterygota</taxon>
        <taxon>Diptera</taxon>
        <taxon>Nematocera</taxon>
        <taxon>Psychodoidea</taxon>
        <taxon>Psychodidae</taxon>
        <taxon>Phlebotomus</taxon>
        <taxon>Phlebotomus</taxon>
    </lineage>
</organism>
<dbReference type="GO" id="GO:0006811">
    <property type="term" value="P:monoatomic ion transport"/>
    <property type="evidence" value="ECO:0007669"/>
    <property type="project" value="UniProtKB-KW"/>
</dbReference>
<evidence type="ECO:0000313" key="20">
    <source>
        <dbReference type="Proteomes" id="UP000092462"/>
    </source>
</evidence>
<evidence type="ECO:0000256" key="2">
    <source>
        <dbReference type="ARBA" id="ARBA00008936"/>
    </source>
</evidence>
<dbReference type="Pfam" id="PF08007">
    <property type="entry name" value="JmjC_2"/>
    <property type="match status" value="1"/>
</dbReference>
<dbReference type="PROSITE" id="PS51184">
    <property type="entry name" value="JMJC"/>
    <property type="match status" value="1"/>
</dbReference>
<dbReference type="FunFam" id="3.90.930.40:FF:000001">
    <property type="entry name" value="ribosomal oxygenase 1 isoform X1"/>
    <property type="match status" value="1"/>
</dbReference>
<keyword evidence="20" id="KW-1185">Reference proteome</keyword>
<evidence type="ECO:0000256" key="8">
    <source>
        <dbReference type="ARBA" id="ARBA00022964"/>
    </source>
</evidence>
<dbReference type="PANTHER" id="PTHR13096:SF8">
    <property type="entry name" value="RIBOSOMAL OXYGENASE 1"/>
    <property type="match status" value="1"/>
</dbReference>
<dbReference type="GO" id="GO:0005524">
    <property type="term" value="F:ATP binding"/>
    <property type="evidence" value="ECO:0007669"/>
    <property type="project" value="InterPro"/>
</dbReference>
<dbReference type="Gene3D" id="3.90.930.40">
    <property type="match status" value="1"/>
</dbReference>
<accession>A0A1B0D7R8</accession>
<evidence type="ECO:0000256" key="17">
    <source>
        <dbReference type="RuleBase" id="RU366061"/>
    </source>
</evidence>
<dbReference type="VEuPathDB" id="VectorBase:PPAI003591"/>
<evidence type="ECO:0000313" key="19">
    <source>
        <dbReference type="EnsemblMetazoa" id="PPAI003591-PA"/>
    </source>
</evidence>
<dbReference type="Gene3D" id="2.60.120.650">
    <property type="entry name" value="Cupin"/>
    <property type="match status" value="1"/>
</dbReference>
<dbReference type="AlphaFoldDB" id="A0A1B0D7R8"/>
<evidence type="ECO:0000256" key="12">
    <source>
        <dbReference type="ARBA" id="ARBA00023065"/>
    </source>
</evidence>
<dbReference type="GO" id="GO:0140680">
    <property type="term" value="F:histone H3K36me/H3K36me2 demethylase activity"/>
    <property type="evidence" value="ECO:0007669"/>
    <property type="project" value="UniProtKB-EC"/>
</dbReference>
<keyword evidence="5" id="KW-0678">Repressor</keyword>
<proteinExistence type="inferred from homology"/>
<evidence type="ECO:0000256" key="3">
    <source>
        <dbReference type="ARBA" id="ARBA00010309"/>
    </source>
</evidence>
<keyword evidence="12" id="KW-0406">Ion transport</keyword>
<evidence type="ECO:0000256" key="13">
    <source>
        <dbReference type="ARBA" id="ARBA00023163"/>
    </source>
</evidence>
<dbReference type="InterPro" id="IPR020003">
    <property type="entry name" value="ATPase_a/bsu_AS"/>
</dbReference>
<keyword evidence="7" id="KW-0156">Chromatin regulator</keyword>
<feature type="domain" description="JmjC" evidence="18">
    <location>
        <begin position="191"/>
        <end position="336"/>
    </location>
</feature>
<dbReference type="Pfam" id="PF21233">
    <property type="entry name" value="WHD_RIOX1"/>
    <property type="match status" value="1"/>
</dbReference>
<dbReference type="GO" id="GO:0005730">
    <property type="term" value="C:nucleolus"/>
    <property type="evidence" value="ECO:0007669"/>
    <property type="project" value="TreeGrafter"/>
</dbReference>
<evidence type="ECO:0000256" key="5">
    <source>
        <dbReference type="ARBA" id="ARBA00022491"/>
    </source>
</evidence>
<keyword evidence="4" id="KW-0813">Transport</keyword>
<keyword evidence="9 17" id="KW-0560">Oxidoreductase</keyword>
<evidence type="ECO:0000256" key="1">
    <source>
        <dbReference type="ARBA" id="ARBA00004123"/>
    </source>
</evidence>
<comment type="catalytic activity">
    <reaction evidence="16 17">
        <text>N(6),N(6)-dimethyl-L-lysyl(36)-[histone H3] + 2 2-oxoglutarate + 2 O2 = L-lysyl(36)-[histone H3] + 2 formaldehyde + 2 succinate + 2 CO2</text>
        <dbReference type="Rhea" id="RHEA:42032"/>
        <dbReference type="Rhea" id="RHEA-COMP:9785"/>
        <dbReference type="Rhea" id="RHEA-COMP:9787"/>
        <dbReference type="ChEBI" id="CHEBI:15379"/>
        <dbReference type="ChEBI" id="CHEBI:16526"/>
        <dbReference type="ChEBI" id="CHEBI:16810"/>
        <dbReference type="ChEBI" id="CHEBI:16842"/>
        <dbReference type="ChEBI" id="CHEBI:29969"/>
        <dbReference type="ChEBI" id="CHEBI:30031"/>
        <dbReference type="ChEBI" id="CHEBI:61976"/>
        <dbReference type="EC" id="1.14.11.27"/>
    </reaction>
</comment>
<evidence type="ECO:0000256" key="4">
    <source>
        <dbReference type="ARBA" id="ARBA00022448"/>
    </source>
</evidence>
<comment type="function">
    <text evidence="15">Oxygenase that can act as both a histone lysine demethylase and a ribosomal histidine hydroxylase. Specifically demethylates 'Lys-4' (H3K4me) and 'Lys-36' (H3K36me) of histone H3, thereby playing a central role in histone code.</text>
</comment>
<evidence type="ECO:0000256" key="15">
    <source>
        <dbReference type="ARBA" id="ARBA00025670"/>
    </source>
</evidence>
<dbReference type="Proteomes" id="UP000092462">
    <property type="component" value="Unassembled WGS sequence"/>
</dbReference>
<dbReference type="EC" id="1.14.11.27" evidence="17"/>
<evidence type="ECO:0000256" key="6">
    <source>
        <dbReference type="ARBA" id="ARBA00022723"/>
    </source>
</evidence>
<reference evidence="19" key="1">
    <citation type="submission" date="2022-08" db="UniProtKB">
        <authorList>
            <consortium name="EnsemblMetazoa"/>
        </authorList>
    </citation>
    <scope>IDENTIFICATION</scope>
    <source>
        <strain evidence="19">Israel</strain>
    </source>
</reference>
<dbReference type="EnsemblMetazoa" id="PPAI003591-RA">
    <property type="protein sequence ID" value="PPAI003591-PA"/>
    <property type="gene ID" value="PPAI003591"/>
</dbReference>
<dbReference type="PROSITE" id="PS00152">
    <property type="entry name" value="ATPASE_ALPHA_BETA"/>
    <property type="match status" value="1"/>
</dbReference>
<comment type="cofactor">
    <cofactor evidence="17">
        <name>Fe(2+)</name>
        <dbReference type="ChEBI" id="CHEBI:29033"/>
    </cofactor>
    <text evidence="17">Binds 1 Fe(2+) ion per subunit.</text>
</comment>
<name>A0A1B0D7R8_PHLPP</name>
<keyword evidence="6 17" id="KW-0479">Metal-binding</keyword>
<dbReference type="Gene3D" id="3.40.50.12240">
    <property type="match status" value="1"/>
</dbReference>
<evidence type="ECO:0000256" key="10">
    <source>
        <dbReference type="ARBA" id="ARBA00023004"/>
    </source>
</evidence>
<dbReference type="SUPFAM" id="SSF51197">
    <property type="entry name" value="Clavaminate synthase-like"/>
    <property type="match status" value="1"/>
</dbReference>
<dbReference type="InterPro" id="IPR039994">
    <property type="entry name" value="NO66-like"/>
</dbReference>
<evidence type="ECO:0000256" key="16">
    <source>
        <dbReference type="ARBA" id="ARBA00047915"/>
    </source>
</evidence>
<evidence type="ECO:0000256" key="7">
    <source>
        <dbReference type="ARBA" id="ARBA00022853"/>
    </source>
</evidence>
<comment type="similarity">
    <text evidence="2">Belongs to the ATPase alpha/beta chains family.</text>
</comment>
<keyword evidence="8 17" id="KW-0223">Dioxygenase</keyword>
<dbReference type="EMBL" id="AJVK01027144">
    <property type="status" value="NOT_ANNOTATED_CDS"/>
    <property type="molecule type" value="Genomic_DNA"/>
</dbReference>
<evidence type="ECO:0000256" key="14">
    <source>
        <dbReference type="ARBA" id="ARBA00023242"/>
    </source>
</evidence>
<dbReference type="InterPro" id="IPR003347">
    <property type="entry name" value="JmjC_dom"/>
</dbReference>
<dbReference type="GO" id="GO:0005506">
    <property type="term" value="F:iron ion binding"/>
    <property type="evidence" value="ECO:0007669"/>
    <property type="project" value="UniProtKB-UniRule"/>
</dbReference>
<evidence type="ECO:0000259" key="18">
    <source>
        <dbReference type="PROSITE" id="PS51184"/>
    </source>
</evidence>
<keyword evidence="11 17" id="KW-0805">Transcription regulation</keyword>
<evidence type="ECO:0000256" key="11">
    <source>
        <dbReference type="ARBA" id="ARBA00023015"/>
    </source>
</evidence>
<protein>
    <recommendedName>
        <fullName evidence="17">Bifunctional lysine-specific demethylase and histidyl-hydroxylase</fullName>
        <ecNumber evidence="17">1.14.11.27</ecNumber>
    </recommendedName>
</protein>
<dbReference type="Pfam" id="PF22919">
    <property type="entry name" value="ATP-synt_VA_C"/>
    <property type="match status" value="1"/>
</dbReference>
<dbReference type="PANTHER" id="PTHR13096">
    <property type="entry name" value="MINA53 MYC INDUCED NUCLEAR ANTIGEN"/>
    <property type="match status" value="1"/>
</dbReference>
<keyword evidence="10 17" id="KW-0408">Iron</keyword>
<dbReference type="CDD" id="cd18112">
    <property type="entry name" value="ATP-synt_V_A-type_beta_C"/>
    <property type="match status" value="1"/>
</dbReference>
<comment type="subcellular location">
    <subcellularLocation>
        <location evidence="1 17">Nucleus</location>
    </subcellularLocation>
</comment>
<evidence type="ECO:0000256" key="9">
    <source>
        <dbReference type="ARBA" id="ARBA00023002"/>
    </source>
</evidence>
<dbReference type="EMBL" id="AJVK01027145">
    <property type="status" value="NOT_ANNOTATED_CDS"/>
    <property type="molecule type" value="Genomic_DNA"/>
</dbReference>